<evidence type="ECO:0000256" key="1">
    <source>
        <dbReference type="SAM" id="MobiDB-lite"/>
    </source>
</evidence>
<evidence type="ECO:0000313" key="2">
    <source>
        <dbReference type="EMBL" id="KDP37755.1"/>
    </source>
</evidence>
<dbReference type="Proteomes" id="UP000027138">
    <property type="component" value="Unassembled WGS sequence"/>
</dbReference>
<evidence type="ECO:0000313" key="3">
    <source>
        <dbReference type="Proteomes" id="UP000027138"/>
    </source>
</evidence>
<feature type="compositionally biased region" description="Polar residues" evidence="1">
    <location>
        <begin position="133"/>
        <end position="142"/>
    </location>
</feature>
<feature type="compositionally biased region" description="Basic residues" evidence="1">
    <location>
        <begin position="144"/>
        <end position="155"/>
    </location>
</feature>
<feature type="region of interest" description="Disordered" evidence="1">
    <location>
        <begin position="1"/>
        <end position="28"/>
    </location>
</feature>
<accession>A0A067KZV1</accession>
<feature type="region of interest" description="Disordered" evidence="1">
    <location>
        <begin position="91"/>
        <end position="155"/>
    </location>
</feature>
<name>A0A067KZV1_JATCU</name>
<organism evidence="2 3">
    <name type="scientific">Jatropha curcas</name>
    <name type="common">Barbados nut</name>
    <dbReference type="NCBI Taxonomy" id="180498"/>
    <lineage>
        <taxon>Eukaryota</taxon>
        <taxon>Viridiplantae</taxon>
        <taxon>Streptophyta</taxon>
        <taxon>Embryophyta</taxon>
        <taxon>Tracheophyta</taxon>
        <taxon>Spermatophyta</taxon>
        <taxon>Magnoliopsida</taxon>
        <taxon>eudicotyledons</taxon>
        <taxon>Gunneridae</taxon>
        <taxon>Pentapetalae</taxon>
        <taxon>rosids</taxon>
        <taxon>fabids</taxon>
        <taxon>Malpighiales</taxon>
        <taxon>Euphorbiaceae</taxon>
        <taxon>Crotonoideae</taxon>
        <taxon>Jatropheae</taxon>
        <taxon>Jatropha</taxon>
    </lineage>
</organism>
<feature type="compositionally biased region" description="Basic and acidic residues" evidence="1">
    <location>
        <begin position="1"/>
        <end position="27"/>
    </location>
</feature>
<proteinExistence type="predicted"/>
<protein>
    <submittedName>
        <fullName evidence="2">Uncharacterized protein</fullName>
    </submittedName>
</protein>
<dbReference type="AlphaFoldDB" id="A0A067KZV1"/>
<dbReference type="EMBL" id="KK914383">
    <property type="protein sequence ID" value="KDP37755.1"/>
    <property type="molecule type" value="Genomic_DNA"/>
</dbReference>
<keyword evidence="3" id="KW-1185">Reference proteome</keyword>
<feature type="compositionally biased region" description="Basic and acidic residues" evidence="1">
    <location>
        <begin position="111"/>
        <end position="121"/>
    </location>
</feature>
<gene>
    <name evidence="2" type="ORF">JCGZ_06431</name>
</gene>
<sequence>MLDAEFEKVEISDEEEKEPKIEAKKTSEYISAQKSREVMLNKMEKDLIEEHNRELDEAINHGKAVVAHTRSLIESMEKVKNINERRLATLKVKARPYIPASEKPKRVKHTAGKDRVHEKKPPLYSSSKRSENPAKTSPAQNLRSSKRTRAKSKSQ</sequence>
<reference evidence="2 3" key="1">
    <citation type="journal article" date="2014" name="PLoS ONE">
        <title>Global Analysis of Gene Expression Profiles in Physic Nut (Jatropha curcas L.) Seedlings Exposed to Salt Stress.</title>
        <authorList>
            <person name="Zhang L."/>
            <person name="Zhang C."/>
            <person name="Wu P."/>
            <person name="Chen Y."/>
            <person name="Li M."/>
            <person name="Jiang H."/>
            <person name="Wu G."/>
        </authorList>
    </citation>
    <scope>NUCLEOTIDE SEQUENCE [LARGE SCALE GENOMIC DNA]</scope>
    <source>
        <strain evidence="3">cv. GZQX0401</strain>
        <tissue evidence="2">Young leaves</tissue>
    </source>
</reference>